<feature type="signal peptide" evidence="1">
    <location>
        <begin position="1"/>
        <end position="32"/>
    </location>
</feature>
<dbReference type="AlphaFoldDB" id="H9ZV62"/>
<dbReference type="InterPro" id="IPR001322">
    <property type="entry name" value="Lamin_tail_dom"/>
</dbReference>
<feature type="chain" id="PRO_5003624298" evidence="1">
    <location>
        <begin position="33"/>
        <end position="379"/>
    </location>
</feature>
<evidence type="ECO:0000259" key="2">
    <source>
        <dbReference type="PROSITE" id="PS51841"/>
    </source>
</evidence>
<dbReference type="Gene3D" id="2.70.70.10">
    <property type="entry name" value="Glucose Permease (Domain IIA)"/>
    <property type="match status" value="1"/>
</dbReference>
<dbReference type="SUPFAM" id="SSF51261">
    <property type="entry name" value="Duplicated hybrid motif"/>
    <property type="match status" value="1"/>
</dbReference>
<sequence length="379" mass="41387">MLFANRWRLLVGFLLPLLGLFACSPGSGPAHEAPLHPALASPFQGEFQVSNVNDHEYPFQFKDSNGYLLSWWGERLPGVDGHQGYDFPMPEGTPLLAVYDGEVTFAGWENPFYCPPLGTTVSGLVVVLRHHLPNGEVFLSIYAHLSEVRVKAGDQVRTGQVLGLSGNTGCSTGPHLHFEMRRRKGTEWPVFDPYGWSSEGEDPWSKHPSGVSSVWLWMEGKAPPLFSEVSLPPNPKPTDRAPLAITRVRYMGVSDATNPNNEFVEITADPRFASTPVSLKGFLLKNKLGEAFAFPDIALEPGASIRVYSGQGSPTGETLFWGRTQPAWDNWGDCAQLVYPSGAPYLLGYRSGCASVQGLGVLLKEEAGVLQDAHNLPLP</sequence>
<dbReference type="PROSITE" id="PS51841">
    <property type="entry name" value="LTD"/>
    <property type="match status" value="1"/>
</dbReference>
<dbReference type="PROSITE" id="PS51257">
    <property type="entry name" value="PROKAR_LIPOPROTEIN"/>
    <property type="match status" value="1"/>
</dbReference>
<dbReference type="Proteomes" id="UP000007388">
    <property type="component" value="Plasmid pTTJL1802"/>
</dbReference>
<dbReference type="Pfam" id="PF00932">
    <property type="entry name" value="LTD"/>
    <property type="match status" value="1"/>
</dbReference>
<geneLocation type="plasmid" evidence="3 4">
    <name>pTTJL1802</name>
</geneLocation>
<dbReference type="GO" id="GO:0004222">
    <property type="term" value="F:metalloendopeptidase activity"/>
    <property type="evidence" value="ECO:0007669"/>
    <property type="project" value="TreeGrafter"/>
</dbReference>
<dbReference type="InterPro" id="IPR016047">
    <property type="entry name" value="M23ase_b-sheet_dom"/>
</dbReference>
<dbReference type="InterPro" id="IPR011055">
    <property type="entry name" value="Dup_hybrid_motif"/>
</dbReference>
<dbReference type="PANTHER" id="PTHR21666:SF270">
    <property type="entry name" value="MUREIN HYDROLASE ACTIVATOR ENVC"/>
    <property type="match status" value="1"/>
</dbReference>
<dbReference type="HOGENOM" id="CLU_729434_0_0_0"/>
<dbReference type="InterPro" id="IPR050570">
    <property type="entry name" value="Cell_wall_metabolism_enzyme"/>
</dbReference>
<dbReference type="PATRIC" id="fig|798128.4.peg.2335"/>
<protein>
    <submittedName>
        <fullName evidence="3">Metalloendopeptidase-like membrane protein</fullName>
    </submittedName>
</protein>
<gene>
    <name evidence="3" type="ORF">TtJL18_2396</name>
</gene>
<keyword evidence="1" id="KW-0732">Signal</keyword>
<dbReference type="InterPro" id="IPR036415">
    <property type="entry name" value="Lamin_tail_dom_sf"/>
</dbReference>
<dbReference type="Gene3D" id="2.60.40.1260">
    <property type="entry name" value="Lamin Tail domain"/>
    <property type="match status" value="1"/>
</dbReference>
<keyword evidence="3" id="KW-0614">Plasmid</keyword>
<dbReference type="CDD" id="cd12797">
    <property type="entry name" value="M23_peptidase"/>
    <property type="match status" value="1"/>
</dbReference>
<evidence type="ECO:0000313" key="3">
    <source>
        <dbReference type="EMBL" id="AFH40222.1"/>
    </source>
</evidence>
<dbReference type="Pfam" id="PF01551">
    <property type="entry name" value="Peptidase_M23"/>
    <property type="match status" value="1"/>
</dbReference>
<dbReference type="PANTHER" id="PTHR21666">
    <property type="entry name" value="PEPTIDASE-RELATED"/>
    <property type="match status" value="1"/>
</dbReference>
<evidence type="ECO:0000313" key="4">
    <source>
        <dbReference type="Proteomes" id="UP000007388"/>
    </source>
</evidence>
<evidence type="ECO:0000256" key="1">
    <source>
        <dbReference type="SAM" id="SignalP"/>
    </source>
</evidence>
<organism evidence="3 4">
    <name type="scientific">Thermus thermophilus JL-18</name>
    <dbReference type="NCBI Taxonomy" id="798128"/>
    <lineage>
        <taxon>Bacteria</taxon>
        <taxon>Thermotogati</taxon>
        <taxon>Deinococcota</taxon>
        <taxon>Deinococci</taxon>
        <taxon>Thermales</taxon>
        <taxon>Thermaceae</taxon>
        <taxon>Thermus</taxon>
    </lineage>
</organism>
<dbReference type="KEGG" id="ttl:TtJL18_2396"/>
<feature type="domain" description="LTD" evidence="2">
    <location>
        <begin position="227"/>
        <end position="373"/>
    </location>
</feature>
<name>H9ZV62_THETH</name>
<dbReference type="SUPFAM" id="SSF74853">
    <property type="entry name" value="Lamin A/C globular tail domain"/>
    <property type="match status" value="1"/>
</dbReference>
<dbReference type="EMBL" id="CP003254">
    <property type="protein sequence ID" value="AFH40222.1"/>
    <property type="molecule type" value="Genomic_DNA"/>
</dbReference>
<reference evidence="3 4" key="1">
    <citation type="journal article" date="2013" name="Genome Announc.">
        <title>Whole Genome Sequencing of Thermus oshimai JL-2 and Thermus thermophilus JL-18, Incomplete Denitrifiers from the United States Great Basin.</title>
        <authorList>
            <person name="Murugapiran S.K."/>
            <person name="Huntemann M."/>
            <person name="Wei C.L."/>
            <person name="Han J."/>
            <person name="Detter J.C."/>
            <person name="Han C.S."/>
            <person name="Erkkila T.H."/>
            <person name="Teshima H."/>
            <person name="Chen A."/>
            <person name="Kyrpides N."/>
            <person name="Mavrommatis K."/>
            <person name="Markowitz V."/>
            <person name="Szeto E."/>
            <person name="Ivanova N."/>
            <person name="Pagani I."/>
            <person name="Lam J."/>
            <person name="McDonald A.I."/>
            <person name="Dodsworth J.A."/>
            <person name="Pati A."/>
            <person name="Goodwin L."/>
            <person name="Peters L."/>
            <person name="Pitluck S."/>
            <person name="Woyke T."/>
            <person name="Hedlund B.P."/>
        </authorList>
    </citation>
    <scope>NUCLEOTIDE SEQUENCE [LARGE SCALE GENOMIC DNA]</scope>
    <source>
        <strain evidence="3 4">JL-18</strain>
        <plasmid evidence="3 4">pTTJL1802</plasmid>
    </source>
</reference>
<accession>H9ZV62</accession>
<proteinExistence type="predicted"/>
<dbReference type="RefSeq" id="WP_014632247.1">
    <property type="nucleotide sequence ID" value="NC_017590.1"/>
</dbReference>